<dbReference type="GO" id="GO:0005634">
    <property type="term" value="C:nucleus"/>
    <property type="evidence" value="ECO:0007669"/>
    <property type="project" value="TreeGrafter"/>
</dbReference>
<dbReference type="AlphaFoldDB" id="A0A1I8BMK4"/>
<dbReference type="GO" id="GO:0140078">
    <property type="term" value="F:class I DNA-(apurinic or apyrimidinic site) endonuclease activity"/>
    <property type="evidence" value="ECO:0007669"/>
    <property type="project" value="UniProtKB-EC"/>
</dbReference>
<dbReference type="SUPFAM" id="SSF48150">
    <property type="entry name" value="DNA-glycosylase"/>
    <property type="match status" value="1"/>
</dbReference>
<feature type="region of interest" description="Disordered" evidence="5">
    <location>
        <begin position="635"/>
        <end position="670"/>
    </location>
</feature>
<dbReference type="CDD" id="cd00056">
    <property type="entry name" value="ENDO3c"/>
    <property type="match status" value="1"/>
</dbReference>
<evidence type="ECO:0000256" key="2">
    <source>
        <dbReference type="ARBA" id="ARBA00012720"/>
    </source>
</evidence>
<protein>
    <recommendedName>
        <fullName evidence="2">DNA-(apurinic or apyrimidinic site) lyase</fullName>
        <ecNumber evidence="2">4.2.99.18</ecNumber>
    </recommendedName>
</protein>
<organism evidence="7 8">
    <name type="scientific">Meloidogyne hapla</name>
    <name type="common">Root-knot nematode worm</name>
    <dbReference type="NCBI Taxonomy" id="6305"/>
    <lineage>
        <taxon>Eukaryota</taxon>
        <taxon>Metazoa</taxon>
        <taxon>Ecdysozoa</taxon>
        <taxon>Nematoda</taxon>
        <taxon>Chromadorea</taxon>
        <taxon>Rhabditida</taxon>
        <taxon>Tylenchina</taxon>
        <taxon>Tylenchomorpha</taxon>
        <taxon>Tylenchoidea</taxon>
        <taxon>Meloidogynidae</taxon>
        <taxon>Meloidogyninae</taxon>
        <taxon>Meloidogyne</taxon>
    </lineage>
</organism>
<feature type="domain" description="BZIP" evidence="6">
    <location>
        <begin position="555"/>
        <end position="618"/>
    </location>
</feature>
<evidence type="ECO:0000256" key="3">
    <source>
        <dbReference type="ARBA" id="ARBA00044632"/>
    </source>
</evidence>
<evidence type="ECO:0000256" key="1">
    <source>
        <dbReference type="ARBA" id="ARBA00010679"/>
    </source>
</evidence>
<dbReference type="EC" id="4.2.99.18" evidence="2"/>
<keyword evidence="7" id="KW-1185">Reference proteome</keyword>
<dbReference type="Gene3D" id="1.10.340.30">
    <property type="entry name" value="Hypothetical protein, domain 2"/>
    <property type="match status" value="1"/>
</dbReference>
<dbReference type="GO" id="GO:0006285">
    <property type="term" value="P:base-excision repair, AP site formation"/>
    <property type="evidence" value="ECO:0007669"/>
    <property type="project" value="TreeGrafter"/>
</dbReference>
<evidence type="ECO:0000259" key="6">
    <source>
        <dbReference type="PROSITE" id="PS50217"/>
    </source>
</evidence>
<dbReference type="PANTHER" id="PTHR10242:SF2">
    <property type="entry name" value="N-GLYCOSYLASE_DNA LYASE"/>
    <property type="match status" value="1"/>
</dbReference>
<dbReference type="Proteomes" id="UP000095281">
    <property type="component" value="Unplaced"/>
</dbReference>
<dbReference type="CDD" id="cd14687">
    <property type="entry name" value="bZIP_ATF2"/>
    <property type="match status" value="1"/>
</dbReference>
<feature type="coiled-coil region" evidence="4">
    <location>
        <begin position="573"/>
        <end position="614"/>
    </location>
</feature>
<keyword evidence="4" id="KW-0175">Coiled coil</keyword>
<evidence type="ECO:0000313" key="8">
    <source>
        <dbReference type="WBParaSite" id="MhA1_Contig342.frz3.gene59"/>
    </source>
</evidence>
<dbReference type="PROSITE" id="PS50217">
    <property type="entry name" value="BZIP"/>
    <property type="match status" value="1"/>
</dbReference>
<dbReference type="InterPro" id="IPR003265">
    <property type="entry name" value="HhH-GPD_domain"/>
</dbReference>
<proteinExistence type="inferred from homology"/>
<dbReference type="WBParaSite" id="MhA1_Contig342.frz3.gene59">
    <property type="protein sequence ID" value="MhA1_Contig342.frz3.gene59"/>
    <property type="gene ID" value="MhA1_Contig342.frz3.gene59"/>
</dbReference>
<name>A0A1I8BMK4_MELHA</name>
<comment type="similarity">
    <text evidence="1">Belongs to the type-1 OGG1 family.</text>
</comment>
<dbReference type="SUPFAM" id="SSF57959">
    <property type="entry name" value="Leucine zipper domain"/>
    <property type="match status" value="1"/>
</dbReference>
<dbReference type="SMART" id="SM00478">
    <property type="entry name" value="ENDO3c"/>
    <property type="match status" value="1"/>
</dbReference>
<evidence type="ECO:0000256" key="4">
    <source>
        <dbReference type="SAM" id="Coils"/>
    </source>
</evidence>
<dbReference type="InterPro" id="IPR004827">
    <property type="entry name" value="bZIP"/>
</dbReference>
<dbReference type="PANTHER" id="PTHR10242">
    <property type="entry name" value="8-OXOGUANINE DNA GLYCOSYLASE"/>
    <property type="match status" value="1"/>
</dbReference>
<dbReference type="Gene3D" id="1.20.5.170">
    <property type="match status" value="1"/>
</dbReference>
<dbReference type="InterPro" id="IPR046347">
    <property type="entry name" value="bZIP_sf"/>
</dbReference>
<dbReference type="GO" id="GO:0003700">
    <property type="term" value="F:DNA-binding transcription factor activity"/>
    <property type="evidence" value="ECO:0007669"/>
    <property type="project" value="InterPro"/>
</dbReference>
<evidence type="ECO:0000313" key="7">
    <source>
        <dbReference type="Proteomes" id="UP000095281"/>
    </source>
</evidence>
<reference evidence="8" key="1">
    <citation type="submission" date="2016-11" db="UniProtKB">
        <authorList>
            <consortium name="WormBaseParasite"/>
        </authorList>
    </citation>
    <scope>IDENTIFICATION</scope>
</reference>
<accession>A0A1I8BMK4</accession>
<dbReference type="InterPro" id="IPR052054">
    <property type="entry name" value="Oxidative_DNA_repair_enzyme"/>
</dbReference>
<dbReference type="GO" id="GO:0034039">
    <property type="term" value="F:8-oxo-7,8-dihydroguanine DNA N-glycosylase activity"/>
    <property type="evidence" value="ECO:0007669"/>
    <property type="project" value="TreeGrafter"/>
</dbReference>
<dbReference type="SMART" id="SM00338">
    <property type="entry name" value="BRLZ"/>
    <property type="match status" value="1"/>
</dbReference>
<dbReference type="InterPro" id="IPR011257">
    <property type="entry name" value="DNA_glycosylase"/>
</dbReference>
<comment type="catalytic activity">
    <reaction evidence="3">
        <text>2'-deoxyribonucleotide-(2'-deoxyribose 5'-phosphate)-2'-deoxyribonucleotide-DNA = a 3'-end 2'-deoxyribonucleotide-(2,3-dehydro-2,3-deoxyribose 5'-phosphate)-DNA + a 5'-end 5'-phospho-2'-deoxyribonucleoside-DNA + H(+)</text>
        <dbReference type="Rhea" id="RHEA:66592"/>
        <dbReference type="Rhea" id="RHEA-COMP:13180"/>
        <dbReference type="Rhea" id="RHEA-COMP:16897"/>
        <dbReference type="Rhea" id="RHEA-COMP:17067"/>
        <dbReference type="ChEBI" id="CHEBI:15378"/>
        <dbReference type="ChEBI" id="CHEBI:136412"/>
        <dbReference type="ChEBI" id="CHEBI:157695"/>
        <dbReference type="ChEBI" id="CHEBI:167181"/>
        <dbReference type="EC" id="4.2.99.18"/>
    </reaction>
</comment>
<sequence>MVEQFCLLYGTKIDLNIGTFYNFPTIEQLTNNLPEMETTLRKYGFGYRSKNISKTVEKLLNEESIKNAGGAECWLKSLGELKYIEASKELQKLPGVGPKVSDCFCLMALGMHSVVPVDRHILKLTQEIYKPTFLNENKTNLTENISKQIEVPSTAEIIQKCLSVNPFDLKFREANQQISSSGQTGVADHLVGTSGHLPSTSVLSSVLNLPPSISSTHSPGIFSNINVLTADIEGEIRKTIDLSRKVQQLRENGLLSKQDDNQQLKTPCTSDVLNAVLDMSSTHQLGSGQSSPFIPSSSLIAASLSGLKAALNSTIANSNSGNLTGINPNNNNTLPQQQNLIPTSSIPNLKIDATNMGMNNSLNIGGLDGSFTPVGLHGKTMSTPDLHLTSSLAVPVFKQHSPILSREALAAVFQSSTSSFNVQQQRISRQNSPNTSIQNEMNLGTSRLVNCNLAELTPSTGHSSTLKSDDSWKMTTSDHPPLAVCPPQITIAQQSPYSAKSSPSEYNCNINENENIKEIGRQQQIQNNHQNYQGRERHRKYKKFSCGESSDMPPDERRVTILERNKAAAVRYRKRKKEEHDEIVEKVHIIEQEKNALETQNSVLRRELERLTFLLQERESRCICKANQLQVGVSIIGPPDEQRSPSTSSFLNGYSGHHPQIRPGSAHSAQ</sequence>
<evidence type="ECO:0000256" key="5">
    <source>
        <dbReference type="SAM" id="MobiDB-lite"/>
    </source>
</evidence>